<accession>A0A3B0PWR6</accession>
<organism evidence="1 2">
    <name type="scientific">Mycoplasmopsis edwardii</name>
    <dbReference type="NCBI Taxonomy" id="53558"/>
    <lineage>
        <taxon>Bacteria</taxon>
        <taxon>Bacillati</taxon>
        <taxon>Mycoplasmatota</taxon>
        <taxon>Mycoplasmoidales</taxon>
        <taxon>Metamycoplasmataceae</taxon>
        <taxon>Mycoplasmopsis</taxon>
    </lineage>
</organism>
<dbReference type="KEGG" id="medw:NCTC10132_01041"/>
<gene>
    <name evidence="1" type="ORF">NCTC10132_01041</name>
</gene>
<feature type="non-terminal residue" evidence="1">
    <location>
        <position position="46"/>
    </location>
</feature>
<name>A0A3B0PWR6_9BACT</name>
<dbReference type="AlphaFoldDB" id="A0A3B0PWR6"/>
<dbReference type="Proteomes" id="UP000257559">
    <property type="component" value="Chromosome"/>
</dbReference>
<reference evidence="2" key="1">
    <citation type="submission" date="2018-06" db="EMBL/GenBank/DDBJ databases">
        <authorList>
            <consortium name="Pathogen Informatics"/>
        </authorList>
    </citation>
    <scope>NUCLEOTIDE SEQUENCE [LARGE SCALE GENOMIC DNA]</scope>
    <source>
        <strain evidence="2">NCTC10132</strain>
    </source>
</reference>
<evidence type="ECO:0000313" key="2">
    <source>
        <dbReference type="Proteomes" id="UP000257559"/>
    </source>
</evidence>
<proteinExistence type="predicted"/>
<protein>
    <submittedName>
        <fullName evidence="1">Uncharacterized protein</fullName>
    </submittedName>
</protein>
<sequence length="46" mass="5454">MIDGLLYDPLKVFGSQENYQNAILEEFKTSQELIVLDKMLNLKKHW</sequence>
<keyword evidence="2" id="KW-1185">Reference proteome</keyword>
<dbReference type="EMBL" id="LS991951">
    <property type="protein sequence ID" value="SYV97674.1"/>
    <property type="molecule type" value="Genomic_DNA"/>
</dbReference>
<evidence type="ECO:0000313" key="1">
    <source>
        <dbReference type="EMBL" id="SYV97674.1"/>
    </source>
</evidence>